<dbReference type="GO" id="GO:0010468">
    <property type="term" value="P:regulation of gene expression"/>
    <property type="evidence" value="ECO:0007669"/>
    <property type="project" value="TreeGrafter"/>
</dbReference>
<dbReference type="VEuPathDB" id="FungiDB:MMYC01_201664"/>
<keyword evidence="2 3" id="KW-0040">ANK repeat</keyword>
<reference evidence="6" key="2">
    <citation type="submission" date="2015-06" db="EMBL/GenBank/DDBJ databases">
        <authorList>
            <person name="van de Sande W.W.J."/>
        </authorList>
    </citation>
    <scope>NUCLEOTIDE SEQUENCE [LARGE SCALE GENOMIC DNA]</scope>
    <source>
        <strain evidence="6">mm55</strain>
    </source>
</reference>
<dbReference type="EMBL" id="LCTW02000014">
    <property type="protein sequence ID" value="KXX82440.1"/>
    <property type="molecule type" value="Genomic_DNA"/>
</dbReference>
<dbReference type="PROSITE" id="PS50297">
    <property type="entry name" value="ANK_REP_REGION"/>
    <property type="match status" value="1"/>
</dbReference>
<dbReference type="SUPFAM" id="SSF48403">
    <property type="entry name" value="Ankyrin repeat"/>
    <property type="match status" value="1"/>
</dbReference>
<sequence length="249" mass="27390">MASGVQVWGSIETHIPLLHICCMDFGPRDQYRHTAVTRSGETQAASRPRIIARLIADGLSLDLQWDTGHGNKGTPLSVAAQHLNAPAVKALLDAGADVRIRDARGKNVVMAAVARDLTPHRVWELVPRGWDIEKDNVSRALLVFQLLLDAGIPINDPDPSGNTVLHLFFAYPIRLGASALQEELRMLLAKGAGPRIRNKDGVSAFQVAVRHRCFLPWKYYRATTTLACSAVSPPTISSRPISRRLLREE</sequence>
<gene>
    <name evidence="5" type="ORF">MMYC01_201664</name>
    <name evidence="4" type="ORF">MMYC01_202413</name>
</gene>
<dbReference type="EMBL" id="LCTW02000075">
    <property type="protein sequence ID" value="KXX79874.1"/>
    <property type="molecule type" value="Genomic_DNA"/>
</dbReference>
<name>A0A175WA95_9PEZI</name>
<evidence type="ECO:0000313" key="5">
    <source>
        <dbReference type="EMBL" id="KXX82440.1"/>
    </source>
</evidence>
<dbReference type="GO" id="GO:0005634">
    <property type="term" value="C:nucleus"/>
    <property type="evidence" value="ECO:0007669"/>
    <property type="project" value="TreeGrafter"/>
</dbReference>
<dbReference type="OrthoDB" id="5221014at2759"/>
<dbReference type="VEuPathDB" id="FungiDB:MMYC01_202413"/>
<evidence type="ECO:0000313" key="4">
    <source>
        <dbReference type="EMBL" id="KXX79874.1"/>
    </source>
</evidence>
<keyword evidence="1" id="KW-0677">Repeat</keyword>
<protein>
    <submittedName>
        <fullName evidence="4">Putative ankyrin repeat protein L93</fullName>
    </submittedName>
</protein>
<dbReference type="Proteomes" id="UP000078237">
    <property type="component" value="Unassembled WGS sequence"/>
</dbReference>
<evidence type="ECO:0000256" key="2">
    <source>
        <dbReference type="ARBA" id="ARBA00023043"/>
    </source>
</evidence>
<evidence type="ECO:0000256" key="1">
    <source>
        <dbReference type="ARBA" id="ARBA00022737"/>
    </source>
</evidence>
<evidence type="ECO:0000313" key="6">
    <source>
        <dbReference type="Proteomes" id="UP000078237"/>
    </source>
</evidence>
<dbReference type="Gene3D" id="1.25.40.20">
    <property type="entry name" value="Ankyrin repeat-containing domain"/>
    <property type="match status" value="2"/>
</dbReference>
<accession>A0A175WA95</accession>
<dbReference type="PANTHER" id="PTHR24124:SF14">
    <property type="entry name" value="CHROMOSOME UNDETERMINED SCAFFOLD_25, WHOLE GENOME SHOTGUN SEQUENCE"/>
    <property type="match status" value="1"/>
</dbReference>
<evidence type="ECO:0000256" key="3">
    <source>
        <dbReference type="PROSITE-ProRule" id="PRU00023"/>
    </source>
</evidence>
<proteinExistence type="predicted"/>
<dbReference type="STRING" id="100816.A0A175WA95"/>
<feature type="repeat" description="ANK" evidence="3">
    <location>
        <begin position="71"/>
        <end position="103"/>
    </location>
</feature>
<dbReference type="InterPro" id="IPR002110">
    <property type="entry name" value="Ankyrin_rpt"/>
</dbReference>
<dbReference type="PANTHER" id="PTHR24124">
    <property type="entry name" value="ANKYRIN REPEAT FAMILY A"/>
    <property type="match status" value="1"/>
</dbReference>
<reference evidence="4" key="1">
    <citation type="submission" date="2015-06" db="EMBL/GenBank/DDBJ databases">
        <authorList>
            <person name="Hoefler B.C."/>
            <person name="Straight P.D."/>
        </authorList>
    </citation>
    <scope>NUCLEOTIDE SEQUENCE [LARGE SCALE GENOMIC DNA]</scope>
    <source>
        <strain evidence="4">Mm55</strain>
    </source>
</reference>
<dbReference type="AlphaFoldDB" id="A0A175WA95"/>
<dbReference type="PROSITE" id="PS50088">
    <property type="entry name" value="ANK_REPEAT"/>
    <property type="match status" value="1"/>
</dbReference>
<organism evidence="4 6">
    <name type="scientific">Madurella mycetomatis</name>
    <dbReference type="NCBI Taxonomy" id="100816"/>
    <lineage>
        <taxon>Eukaryota</taxon>
        <taxon>Fungi</taxon>
        <taxon>Dikarya</taxon>
        <taxon>Ascomycota</taxon>
        <taxon>Pezizomycotina</taxon>
        <taxon>Sordariomycetes</taxon>
        <taxon>Sordariomycetidae</taxon>
        <taxon>Sordariales</taxon>
        <taxon>Sordariales incertae sedis</taxon>
        <taxon>Madurella</taxon>
    </lineage>
</organism>
<dbReference type="InterPro" id="IPR036770">
    <property type="entry name" value="Ankyrin_rpt-contain_sf"/>
</dbReference>
<reference evidence="4 6" key="3">
    <citation type="submission" date="2016-01" db="EMBL/GenBank/DDBJ databases">
        <title>Madurella mycetomatis genome sequencing.</title>
        <authorList>
            <person name="Van De Sande W."/>
        </authorList>
    </citation>
    <scope>NUCLEOTIDE SEQUENCE [LARGE SCALE GENOMIC DNA]</scope>
    <source>
        <strain evidence="4">Mm55</strain>
        <strain evidence="6">mm55</strain>
    </source>
</reference>
<dbReference type="Pfam" id="PF00023">
    <property type="entry name" value="Ank"/>
    <property type="match status" value="1"/>
</dbReference>
<comment type="caution">
    <text evidence="4">The sequence shown here is derived from an EMBL/GenBank/DDBJ whole genome shotgun (WGS) entry which is preliminary data.</text>
</comment>
<keyword evidence="6" id="KW-1185">Reference proteome</keyword>